<dbReference type="Proteomes" id="UP000054549">
    <property type="component" value="Unassembled WGS sequence"/>
</dbReference>
<proteinExistence type="predicted"/>
<name>A0A0C2X453_AMAMK</name>
<dbReference type="HOGENOM" id="CLU_2557812_0_0_1"/>
<feature type="compositionally biased region" description="Gly residues" evidence="1">
    <location>
        <begin position="50"/>
        <end position="62"/>
    </location>
</feature>
<reference evidence="2 3" key="1">
    <citation type="submission" date="2014-04" db="EMBL/GenBank/DDBJ databases">
        <title>Evolutionary Origins and Diversification of the Mycorrhizal Mutualists.</title>
        <authorList>
            <consortium name="DOE Joint Genome Institute"/>
            <consortium name="Mycorrhizal Genomics Consortium"/>
            <person name="Kohler A."/>
            <person name="Kuo A."/>
            <person name="Nagy L.G."/>
            <person name="Floudas D."/>
            <person name="Copeland A."/>
            <person name="Barry K.W."/>
            <person name="Cichocki N."/>
            <person name="Veneault-Fourrey C."/>
            <person name="LaButti K."/>
            <person name="Lindquist E.A."/>
            <person name="Lipzen A."/>
            <person name="Lundell T."/>
            <person name="Morin E."/>
            <person name="Murat C."/>
            <person name="Riley R."/>
            <person name="Ohm R."/>
            <person name="Sun H."/>
            <person name="Tunlid A."/>
            <person name="Henrissat B."/>
            <person name="Grigoriev I.V."/>
            <person name="Hibbett D.S."/>
            <person name="Martin F."/>
        </authorList>
    </citation>
    <scope>NUCLEOTIDE SEQUENCE [LARGE SCALE GENOMIC DNA]</scope>
    <source>
        <strain evidence="2 3">Koide BX008</strain>
    </source>
</reference>
<evidence type="ECO:0000256" key="1">
    <source>
        <dbReference type="SAM" id="MobiDB-lite"/>
    </source>
</evidence>
<sequence length="82" mass="9092">MRFPTVYVRAEWFKLHLCLAADKRSQLQKNWLHPEPAEGPGENDALGIERVGGGEVEGSRGTGGERDGSNKEGLWNTLSREV</sequence>
<dbReference type="AlphaFoldDB" id="A0A0C2X453"/>
<gene>
    <name evidence="2" type="ORF">M378DRAFT_163750</name>
</gene>
<organism evidence="2 3">
    <name type="scientific">Amanita muscaria (strain Koide BX008)</name>
    <dbReference type="NCBI Taxonomy" id="946122"/>
    <lineage>
        <taxon>Eukaryota</taxon>
        <taxon>Fungi</taxon>
        <taxon>Dikarya</taxon>
        <taxon>Basidiomycota</taxon>
        <taxon>Agaricomycotina</taxon>
        <taxon>Agaricomycetes</taxon>
        <taxon>Agaricomycetidae</taxon>
        <taxon>Agaricales</taxon>
        <taxon>Pluteineae</taxon>
        <taxon>Amanitaceae</taxon>
        <taxon>Amanita</taxon>
    </lineage>
</organism>
<evidence type="ECO:0000313" key="2">
    <source>
        <dbReference type="EMBL" id="KIL64031.1"/>
    </source>
</evidence>
<keyword evidence="3" id="KW-1185">Reference proteome</keyword>
<evidence type="ECO:0000313" key="3">
    <source>
        <dbReference type="Proteomes" id="UP000054549"/>
    </source>
</evidence>
<feature type="region of interest" description="Disordered" evidence="1">
    <location>
        <begin position="32"/>
        <end position="82"/>
    </location>
</feature>
<protein>
    <submittedName>
        <fullName evidence="2">Uncharacterized protein</fullName>
    </submittedName>
</protein>
<accession>A0A0C2X453</accession>
<dbReference type="EMBL" id="KN818253">
    <property type="protein sequence ID" value="KIL64031.1"/>
    <property type="molecule type" value="Genomic_DNA"/>
</dbReference>
<dbReference type="InParanoid" id="A0A0C2X453"/>